<organism evidence="6 7">
    <name type="scientific">Sphingopyxis macrogoltabida</name>
    <name type="common">Sphingomonas macrogoltabidus</name>
    <dbReference type="NCBI Taxonomy" id="33050"/>
    <lineage>
        <taxon>Bacteria</taxon>
        <taxon>Pseudomonadati</taxon>
        <taxon>Pseudomonadota</taxon>
        <taxon>Alphaproteobacteria</taxon>
        <taxon>Sphingomonadales</taxon>
        <taxon>Sphingomonadaceae</taxon>
        <taxon>Sphingopyxis</taxon>
    </lineage>
</organism>
<dbReference type="RefSeq" id="WP_054587314.1">
    <property type="nucleotide sequence ID" value="NZ_CP012700.1"/>
</dbReference>
<reference evidence="6 7" key="1">
    <citation type="journal article" date="2015" name="Genome Announc.">
        <title>Complete Genome Sequence of Polypropylene Glycol- and Polyethylene Glycol-Degrading Sphingopyxis macrogoltabida Strain EY-1.</title>
        <authorList>
            <person name="Ohtsubo Y."/>
            <person name="Nagata Y."/>
            <person name="Numata M."/>
            <person name="Tsuchikane K."/>
            <person name="Hosoyama A."/>
            <person name="Yamazoe A."/>
            <person name="Tsuda M."/>
            <person name="Fujita N."/>
            <person name="Kawai F."/>
        </authorList>
    </citation>
    <scope>NUCLEOTIDE SEQUENCE [LARGE SCALE GENOMIC DNA]</scope>
    <source>
        <strain evidence="6 7">EY-1</strain>
    </source>
</reference>
<evidence type="ECO:0000313" key="7">
    <source>
        <dbReference type="Proteomes" id="UP000058074"/>
    </source>
</evidence>
<dbReference type="KEGG" id="smag:AN936_05935"/>
<evidence type="ECO:0000259" key="4">
    <source>
        <dbReference type="Pfam" id="PF02538"/>
    </source>
</evidence>
<feature type="compositionally biased region" description="Low complexity" evidence="2">
    <location>
        <begin position="698"/>
        <end position="712"/>
    </location>
</feature>
<dbReference type="InterPro" id="IPR002821">
    <property type="entry name" value="Hydantoinase_A"/>
</dbReference>
<dbReference type="InterPro" id="IPR045079">
    <property type="entry name" value="Oxoprolinase-like"/>
</dbReference>
<evidence type="ECO:0000259" key="3">
    <source>
        <dbReference type="Pfam" id="PF01968"/>
    </source>
</evidence>
<comment type="similarity">
    <text evidence="1">Belongs to the oxoprolinase family.</text>
</comment>
<dbReference type="InterPro" id="IPR003692">
    <property type="entry name" value="Hydantoinase_B"/>
</dbReference>
<dbReference type="PATRIC" id="fig|33050.5.peg.1238"/>
<evidence type="ECO:0000256" key="2">
    <source>
        <dbReference type="SAM" id="MobiDB-lite"/>
    </source>
</evidence>
<accession>A0A0N9UW78</accession>
<name>A0A0N9UW78_SPHMC</name>
<feature type="domain" description="Hydantoinase A/oxoprolinase" evidence="3">
    <location>
        <begin position="203"/>
        <end position="486"/>
    </location>
</feature>
<dbReference type="GO" id="GO:0006749">
    <property type="term" value="P:glutathione metabolic process"/>
    <property type="evidence" value="ECO:0007669"/>
    <property type="project" value="TreeGrafter"/>
</dbReference>
<feature type="region of interest" description="Disordered" evidence="2">
    <location>
        <begin position="679"/>
        <end position="741"/>
    </location>
</feature>
<protein>
    <submittedName>
        <fullName evidence="6">5-oxoprolinase</fullName>
    </submittedName>
</protein>
<dbReference type="EMBL" id="CP012700">
    <property type="protein sequence ID" value="ALH79919.1"/>
    <property type="molecule type" value="Genomic_DNA"/>
</dbReference>
<dbReference type="GO" id="GO:0005829">
    <property type="term" value="C:cytosol"/>
    <property type="evidence" value="ECO:0007669"/>
    <property type="project" value="TreeGrafter"/>
</dbReference>
<dbReference type="Pfam" id="PF05378">
    <property type="entry name" value="Hydant_A_N"/>
    <property type="match status" value="1"/>
</dbReference>
<dbReference type="InterPro" id="IPR008040">
    <property type="entry name" value="Hydant_A_N"/>
</dbReference>
<dbReference type="AlphaFoldDB" id="A0A0N9UW78"/>
<evidence type="ECO:0000256" key="1">
    <source>
        <dbReference type="ARBA" id="ARBA00010403"/>
    </source>
</evidence>
<gene>
    <name evidence="6" type="ORF">AN936_05935</name>
</gene>
<evidence type="ECO:0000313" key="6">
    <source>
        <dbReference type="EMBL" id="ALH79919.1"/>
    </source>
</evidence>
<sequence>MGSDPYWHIWIDRGGTFTDVVARAPDGAVVTAKYLSEDPARPGDAAVNAIHDLTGSGGGTLPPLAIRMGSTVATNALLERKGEPTLLAITKGFGDALTIGYQDRSELFARRLDRTPPPHAEVAEIIERAGPGGDILTPLDEDAARAALQSARDAGLTSIAIVLMHGYRYPAHEQRLAEIAAEIGFAQISTSHDVSALIKLVGRGDTTLADAYLSPVLHHYVDQFSAQLGDGIDPQFMKSSGGLAAGGAFHGRDAILSGPAGGIVGMVGSAAPLGKNRLIGFDMGGTSTDVSHYAGRLERDNETIVAGTRIRSPMLRIHTVAAGGGSICRWDGARLLVGPESAGANPGPAAYGRGGPLTVTDCNVLLGKIQPDHFPKLFGPNGDQPLDRDIVVQKFAAMAAEVGGITPETLAEGLLAIAVQQMANAIKRITIARGHDITQGYSLVGFGGAAGQHVCLVADALGIDEILLHPLAGVLSAYGMGLARPSAIREQTLALKLDEDCAATLAAAEAELADAARADLAANAETARETLLFVRLADSDNAIELPLAPPAEVASAFAAAFRQRFGYAPHANLVVDRIRVELTERGDAPATLPPPSAAAETEPETVTASLAGGEHRVPLHRRSALAPGRTVAGPAIIIDALSTTVVEPGWTATVEQEGTLRLAKTSNILPIDVRWGGGSPAGADGGAERAALADARDPSTTASRSAGSSSPPDWTWIAGGNPTQHSPSPSQVDGEDQSTPDPVRLEIFNSLFMAIAEEMGGALQHSASSINIRERLDFSCAIFDAGGSLVANAPHMPVHLGSMGESVRTILRQRTGDGRGIRKGDAYALNAPYDGGTHLPDITVIMPVFVEGNAPSFFVAARGHHADLGGIAPGSMPPDSTSIADEGILFDNVLIVDDGNFLDAKVHAHLLDSEWPARNPALNIADLKAQVAACQRGAGALADLATTHGAATVAAYMAHGQRQAEAAVRLLVARLDDGAFRYAMDNGAEVAVAVTVDREARHVTIDFTGSSATLPDNFNAPLPVVRAAVLYVLRTMLDDPIPMNEGCLAPVTLIVPENSMLSPAFPAAVVAGNVETSQVITDALFIAFGAMAGAQGTMNNFTFGGDAHQYYETIAGGSGAGPGFDGTSVIQTHMTNSRMTDPEVMETRFPVIVEEFSIRRGSGGTGKWHGGDGATRRIRFREPMTANILANRRRIAPAGLAGGGDGAPGRNRVERADGSVETLGATGSATLKAGDAFVIETPGGGGYGKAEGD</sequence>
<dbReference type="Pfam" id="PF01968">
    <property type="entry name" value="Hydantoinase_A"/>
    <property type="match status" value="1"/>
</dbReference>
<feature type="domain" description="Hydantoinase B/oxoprolinase" evidence="4">
    <location>
        <begin position="741"/>
        <end position="1249"/>
    </location>
</feature>
<proteinExistence type="inferred from homology"/>
<feature type="domain" description="Hydantoinase/oxoprolinase N-terminal" evidence="5">
    <location>
        <begin position="8"/>
        <end position="183"/>
    </location>
</feature>
<dbReference type="Pfam" id="PF02538">
    <property type="entry name" value="Hydantoinase_B"/>
    <property type="match status" value="1"/>
</dbReference>
<dbReference type="PANTHER" id="PTHR11365">
    <property type="entry name" value="5-OXOPROLINASE RELATED"/>
    <property type="match status" value="1"/>
</dbReference>
<dbReference type="Proteomes" id="UP000058074">
    <property type="component" value="Chromosome"/>
</dbReference>
<evidence type="ECO:0000259" key="5">
    <source>
        <dbReference type="Pfam" id="PF05378"/>
    </source>
</evidence>
<dbReference type="PANTHER" id="PTHR11365:SF23">
    <property type="entry name" value="HYPOTHETICAL 5-OXOPROLINASE (EUROFUNG)-RELATED"/>
    <property type="match status" value="1"/>
</dbReference>
<feature type="compositionally biased region" description="Polar residues" evidence="2">
    <location>
        <begin position="721"/>
        <end position="731"/>
    </location>
</feature>
<dbReference type="GO" id="GO:0017168">
    <property type="term" value="F:5-oxoprolinase (ATP-hydrolyzing) activity"/>
    <property type="evidence" value="ECO:0007669"/>
    <property type="project" value="TreeGrafter"/>
</dbReference>